<dbReference type="EMBL" id="CAJRGZ010000014">
    <property type="protein sequence ID" value="CAG5138286.1"/>
    <property type="molecule type" value="Genomic_DNA"/>
</dbReference>
<evidence type="ECO:0000256" key="5">
    <source>
        <dbReference type="SAM" id="MobiDB-lite"/>
    </source>
</evidence>
<keyword evidence="4" id="KW-0067">ATP-binding</keyword>
<comment type="similarity">
    <text evidence="4">Belongs to the ubiquitin-conjugating enzyme family.</text>
</comment>
<accession>A0A8J2HRP1</accession>
<evidence type="ECO:0000256" key="1">
    <source>
        <dbReference type="ARBA" id="ARBA00022679"/>
    </source>
</evidence>
<dbReference type="SMART" id="SM00212">
    <property type="entry name" value="UBCc"/>
    <property type="match status" value="1"/>
</dbReference>
<dbReference type="SUPFAM" id="SSF54495">
    <property type="entry name" value="UBC-like"/>
    <property type="match status" value="1"/>
</dbReference>
<keyword evidence="4" id="KW-0547">Nucleotide-binding</keyword>
<sequence>MYALTLAGIPISIGANEAVHQQRLLDEEAESDERQEEFYLDVFCDAKSRKRDEVHGAIVVLKDGKIRLWPKDAGTGLPKPGPNDEPSPHPFTGFYLPFPSSDLPHRPMPAAPVLGLVSTLPPSPPASPASSAPSTPSPTPSKAPLEPAKPKLNWLYADNTTRELRYGPRSEAKKHTVGPWDWTDDEQGLTLDGEECLVAVEEERGGLQKELMDIMTKPTPGITAFPDDENMTVWTATIDGPADTPYANLVFKLSMEFANNYPYSPPTVLYKTPIYHPNVDFSGRICLDILKDKWSAIYNITTVLLSLQSLLGEPNNSSPLNGQAAELWDKDPAEYKRLVLARHKAPEELDA</sequence>
<dbReference type="GeneID" id="67014451"/>
<evidence type="ECO:0000313" key="7">
    <source>
        <dbReference type="EMBL" id="CAG5138286.1"/>
    </source>
</evidence>
<feature type="active site" description="Glycyl thioester intermediate" evidence="3">
    <location>
        <position position="286"/>
    </location>
</feature>
<dbReference type="AlphaFoldDB" id="A0A8J2HRP1"/>
<dbReference type="Pfam" id="PF00179">
    <property type="entry name" value="UQ_con"/>
    <property type="match status" value="1"/>
</dbReference>
<protein>
    <recommendedName>
        <fullName evidence="6">UBC core domain-containing protein</fullName>
    </recommendedName>
</protein>
<dbReference type="Proteomes" id="UP000676310">
    <property type="component" value="Unassembled WGS sequence"/>
</dbReference>
<keyword evidence="1" id="KW-0808">Transferase</keyword>
<feature type="domain" description="UBC core" evidence="6">
    <location>
        <begin position="202"/>
        <end position="348"/>
    </location>
</feature>
<evidence type="ECO:0000256" key="2">
    <source>
        <dbReference type="ARBA" id="ARBA00022786"/>
    </source>
</evidence>
<keyword evidence="8" id="KW-1185">Reference proteome</keyword>
<dbReference type="InterPro" id="IPR000608">
    <property type="entry name" value="UBC"/>
</dbReference>
<dbReference type="Gene3D" id="3.10.110.10">
    <property type="entry name" value="Ubiquitin Conjugating Enzyme"/>
    <property type="match status" value="1"/>
</dbReference>
<dbReference type="InterPro" id="IPR016135">
    <property type="entry name" value="UBQ-conjugating_enzyme/RWD"/>
</dbReference>
<dbReference type="GO" id="GO:0005524">
    <property type="term" value="F:ATP binding"/>
    <property type="evidence" value="ECO:0007669"/>
    <property type="project" value="UniProtKB-UniRule"/>
</dbReference>
<keyword evidence="2 4" id="KW-0833">Ubl conjugation pathway</keyword>
<dbReference type="PROSITE" id="PS50127">
    <property type="entry name" value="UBC_2"/>
    <property type="match status" value="1"/>
</dbReference>
<feature type="compositionally biased region" description="Pro residues" evidence="5">
    <location>
        <begin position="79"/>
        <end position="89"/>
    </location>
</feature>
<evidence type="ECO:0000259" key="6">
    <source>
        <dbReference type="PROSITE" id="PS50127"/>
    </source>
</evidence>
<organism evidence="7 8">
    <name type="scientific">Alternaria atra</name>
    <dbReference type="NCBI Taxonomy" id="119953"/>
    <lineage>
        <taxon>Eukaryota</taxon>
        <taxon>Fungi</taxon>
        <taxon>Dikarya</taxon>
        <taxon>Ascomycota</taxon>
        <taxon>Pezizomycotina</taxon>
        <taxon>Dothideomycetes</taxon>
        <taxon>Pleosporomycetidae</taxon>
        <taxon>Pleosporales</taxon>
        <taxon>Pleosporineae</taxon>
        <taxon>Pleosporaceae</taxon>
        <taxon>Alternaria</taxon>
        <taxon>Alternaria sect. Ulocladioides</taxon>
    </lineage>
</organism>
<feature type="region of interest" description="Disordered" evidence="5">
    <location>
        <begin position="70"/>
        <end position="95"/>
    </location>
</feature>
<dbReference type="InterPro" id="IPR023313">
    <property type="entry name" value="UBQ-conjugating_AS"/>
</dbReference>
<dbReference type="GO" id="GO:0016740">
    <property type="term" value="F:transferase activity"/>
    <property type="evidence" value="ECO:0007669"/>
    <property type="project" value="UniProtKB-KW"/>
</dbReference>
<name>A0A8J2HRP1_9PLEO</name>
<evidence type="ECO:0000313" key="8">
    <source>
        <dbReference type="Proteomes" id="UP000676310"/>
    </source>
</evidence>
<comment type="caution">
    <text evidence="7">The sequence shown here is derived from an EMBL/GenBank/DDBJ whole genome shotgun (WGS) entry which is preliminary data.</text>
</comment>
<dbReference type="PROSITE" id="PS00183">
    <property type="entry name" value="UBC_1"/>
    <property type="match status" value="1"/>
</dbReference>
<dbReference type="RefSeq" id="XP_043163823.1">
    <property type="nucleotide sequence ID" value="XM_043307888.1"/>
</dbReference>
<gene>
    <name evidence="7" type="ORF">ALTATR162_LOCUS295</name>
</gene>
<dbReference type="PANTHER" id="PTHR38049:SF1">
    <property type="entry name" value="PROTEIN KINASE DOMAIN-CONTAINING PROTEIN"/>
    <property type="match status" value="1"/>
</dbReference>
<evidence type="ECO:0000256" key="3">
    <source>
        <dbReference type="PROSITE-ProRule" id="PRU10133"/>
    </source>
</evidence>
<evidence type="ECO:0000256" key="4">
    <source>
        <dbReference type="RuleBase" id="RU362109"/>
    </source>
</evidence>
<proteinExistence type="inferred from homology"/>
<dbReference type="CDD" id="cd23791">
    <property type="entry name" value="UBCc_UBE2C"/>
    <property type="match status" value="1"/>
</dbReference>
<reference evidence="7" key="1">
    <citation type="submission" date="2021-05" db="EMBL/GenBank/DDBJ databases">
        <authorList>
            <person name="Stam R."/>
        </authorList>
    </citation>
    <scope>NUCLEOTIDE SEQUENCE</scope>
    <source>
        <strain evidence="7">CS162</strain>
    </source>
</reference>
<feature type="region of interest" description="Disordered" evidence="5">
    <location>
        <begin position="115"/>
        <end position="150"/>
    </location>
</feature>
<dbReference type="OrthoDB" id="10253686at2759"/>
<dbReference type="PANTHER" id="PTHR38049">
    <property type="entry name" value="RICIN B LECTIN DOMAIN-CONTAINING PROTEIN"/>
    <property type="match status" value="1"/>
</dbReference>